<dbReference type="Gene3D" id="3.40.50.1820">
    <property type="entry name" value="alpha/beta hydrolase"/>
    <property type="match status" value="1"/>
</dbReference>
<evidence type="ECO:0000313" key="23">
    <source>
        <dbReference type="Proteomes" id="UP000094336"/>
    </source>
</evidence>
<dbReference type="Proteomes" id="UP000094336">
    <property type="component" value="Unassembled WGS sequence"/>
</dbReference>
<evidence type="ECO:0000256" key="8">
    <source>
        <dbReference type="ARBA" id="ARBA00019241"/>
    </source>
</evidence>
<dbReference type="AlphaFoldDB" id="A0A1E3QX44"/>
<evidence type="ECO:0000256" key="14">
    <source>
        <dbReference type="ARBA" id="ARBA00022989"/>
    </source>
</evidence>
<feature type="non-terminal residue" evidence="22">
    <location>
        <position position="1"/>
    </location>
</feature>
<dbReference type="GeneID" id="30149063"/>
<reference evidence="23" key="1">
    <citation type="submission" date="2016-05" db="EMBL/GenBank/DDBJ databases">
        <title>Comparative genomics of biotechnologically important yeasts.</title>
        <authorList>
            <consortium name="DOE Joint Genome Institute"/>
            <person name="Riley R."/>
            <person name="Haridas S."/>
            <person name="Wolfe K.H."/>
            <person name="Lopes M.R."/>
            <person name="Hittinger C.T."/>
            <person name="Goker M."/>
            <person name="Salamov A."/>
            <person name="Wisecaver J."/>
            <person name="Long T.M."/>
            <person name="Aerts A.L."/>
            <person name="Barry K."/>
            <person name="Choi C."/>
            <person name="Clum A."/>
            <person name="Coughlan A.Y."/>
            <person name="Deshpande S."/>
            <person name="Douglass A.P."/>
            <person name="Hanson S.J."/>
            <person name="Klenk H.-P."/>
            <person name="Labutti K."/>
            <person name="Lapidus A."/>
            <person name="Lindquist E."/>
            <person name="Lipzen A."/>
            <person name="Meier-Kolthoff J.P."/>
            <person name="Ohm R.A."/>
            <person name="Otillar R.P."/>
            <person name="Pangilinan J."/>
            <person name="Peng Y."/>
            <person name="Rokas A."/>
            <person name="Rosa C.A."/>
            <person name="Scheuner C."/>
            <person name="Sibirny A.A."/>
            <person name="Slot J.C."/>
            <person name="Stielow J.B."/>
            <person name="Sun H."/>
            <person name="Kurtzman C.P."/>
            <person name="Blackwell M."/>
            <person name="Grigoriev I.V."/>
            <person name="Jeffries T.W."/>
        </authorList>
    </citation>
    <scope>NUCLEOTIDE SEQUENCE [LARGE SCALE GENOMIC DNA]</scope>
    <source>
        <strain evidence="23">NRRL Y-12698</strain>
    </source>
</reference>
<keyword evidence="17" id="KW-0472">Membrane</keyword>
<dbReference type="STRING" id="984486.A0A1E3QX44"/>
<evidence type="ECO:0000256" key="18">
    <source>
        <dbReference type="ARBA" id="ARBA00023180"/>
    </source>
</evidence>
<dbReference type="GO" id="GO:0004620">
    <property type="term" value="F:phospholipase activity"/>
    <property type="evidence" value="ECO:0007669"/>
    <property type="project" value="TreeGrafter"/>
</dbReference>
<dbReference type="GO" id="GO:0032585">
    <property type="term" value="C:multivesicular body membrane"/>
    <property type="evidence" value="ECO:0007669"/>
    <property type="project" value="UniProtKB-SubCell"/>
</dbReference>
<evidence type="ECO:0000256" key="20">
    <source>
        <dbReference type="ARBA" id="ARBA00029828"/>
    </source>
</evidence>
<organism evidence="22 23">
    <name type="scientific">Babjeviella inositovora NRRL Y-12698</name>
    <dbReference type="NCBI Taxonomy" id="984486"/>
    <lineage>
        <taxon>Eukaryota</taxon>
        <taxon>Fungi</taxon>
        <taxon>Dikarya</taxon>
        <taxon>Ascomycota</taxon>
        <taxon>Saccharomycotina</taxon>
        <taxon>Pichiomycetes</taxon>
        <taxon>Serinales incertae sedis</taxon>
        <taxon>Babjeviella</taxon>
    </lineage>
</organism>
<dbReference type="InterPro" id="IPR002921">
    <property type="entry name" value="Fungal_lipase-type"/>
</dbReference>
<keyword evidence="12" id="KW-0442">Lipid degradation</keyword>
<sequence>FQIKHIFHHNAGRRHQVHRRLDITEEFIAQHALRSTEVAVNPFAVALPLAAKPHSIRRLAERDPDFMESYLSYALKAGSAGVSGIHLAWNDEEILTPNVSDRNTVLNMAIMALDAYCEVPEDSDWKDVGKPWNYTGDSFGWQDDGVRGHVFVSGDNSSVVISLKGTNAALFAFGARAHDESFAVRDGSSETVTNDKLNDNLLFSCCCARVSYLWTTVCDCYKSSYTCDQECLEKEMVREDRYYRSVLDIYRNVTNMYPHAQNIWVTGHSLGGALASLLGRTYGLPVVAFQAPGELLATRRLHLPMAPGLPTYMEHIWHFGHTADPIYLGVCNGASLSCSVAGYAMETQCHTGLQCVYDVVTDLGWHLNVMNHRIHTVIDEVINVYNATPQCFVPPPCRDCFNWKFVTHTTLASTTSSVCVPSATLEPRKCLKRTWYGLCYKWDD</sequence>
<feature type="domain" description="Fungal lipase-type" evidence="21">
    <location>
        <begin position="245"/>
        <end position="278"/>
    </location>
</feature>
<evidence type="ECO:0000313" key="22">
    <source>
        <dbReference type="EMBL" id="ODQ82220.1"/>
    </source>
</evidence>
<protein>
    <recommendedName>
        <fullName evidence="7">Putative lipase ATG15</fullName>
        <ecNumber evidence="6">3.1.1.3</ecNumber>
    </recommendedName>
    <alternativeName>
        <fullName evidence="20">Autophagy-related protein 15</fullName>
    </alternativeName>
    <alternativeName>
        <fullName evidence="8">Putative lipase atg15</fullName>
    </alternativeName>
</protein>
<dbReference type="PANTHER" id="PTHR47175">
    <property type="entry name" value="LIPASE ATG15-RELATED"/>
    <property type="match status" value="1"/>
</dbReference>
<dbReference type="EC" id="3.1.1.3" evidence="6"/>
<comment type="subcellular location">
    <subcellularLocation>
        <location evidence="3">Endosome</location>
        <location evidence="3">Multivesicular body membrane</location>
        <topology evidence="3">Single-pass type II membrane protein</topology>
    </subcellularLocation>
    <subcellularLocation>
        <location evidence="2">Prevacuolar compartment membrane</location>
        <topology evidence="2">Single-pass type II membrane protein</topology>
    </subcellularLocation>
</comment>
<evidence type="ECO:0000256" key="9">
    <source>
        <dbReference type="ARBA" id="ARBA00022692"/>
    </source>
</evidence>
<keyword evidence="13" id="KW-0735">Signal-anchor</keyword>
<evidence type="ECO:0000256" key="3">
    <source>
        <dbReference type="ARBA" id="ARBA00004343"/>
    </source>
</evidence>
<dbReference type="InterPro" id="IPR029058">
    <property type="entry name" value="AB_hydrolase_fold"/>
</dbReference>
<proteinExistence type="inferred from homology"/>
<evidence type="ECO:0000256" key="16">
    <source>
        <dbReference type="ARBA" id="ARBA00023098"/>
    </source>
</evidence>
<dbReference type="GO" id="GO:0046461">
    <property type="term" value="P:neutral lipid catabolic process"/>
    <property type="evidence" value="ECO:0007669"/>
    <property type="project" value="TreeGrafter"/>
</dbReference>
<keyword evidence="15" id="KW-0072">Autophagy</keyword>
<evidence type="ECO:0000256" key="15">
    <source>
        <dbReference type="ARBA" id="ARBA00023006"/>
    </source>
</evidence>
<evidence type="ECO:0000256" key="2">
    <source>
        <dbReference type="ARBA" id="ARBA00004270"/>
    </source>
</evidence>
<evidence type="ECO:0000256" key="10">
    <source>
        <dbReference type="ARBA" id="ARBA00022753"/>
    </source>
</evidence>
<evidence type="ECO:0000256" key="12">
    <source>
        <dbReference type="ARBA" id="ARBA00022963"/>
    </source>
</evidence>
<dbReference type="SUPFAM" id="SSF53474">
    <property type="entry name" value="alpha/beta-Hydrolases"/>
    <property type="match status" value="1"/>
</dbReference>
<evidence type="ECO:0000259" key="21">
    <source>
        <dbReference type="Pfam" id="PF01764"/>
    </source>
</evidence>
<keyword evidence="23" id="KW-1185">Reference proteome</keyword>
<keyword evidence="14" id="KW-1133">Transmembrane helix</keyword>
<keyword evidence="10" id="KW-0967">Endosome</keyword>
<dbReference type="Pfam" id="PF01764">
    <property type="entry name" value="Lipase_3"/>
    <property type="match status" value="1"/>
</dbReference>
<evidence type="ECO:0000256" key="19">
    <source>
        <dbReference type="ARBA" id="ARBA00024663"/>
    </source>
</evidence>
<dbReference type="GO" id="GO:0034496">
    <property type="term" value="P:multivesicular body membrane disassembly"/>
    <property type="evidence" value="ECO:0007669"/>
    <property type="project" value="TreeGrafter"/>
</dbReference>
<dbReference type="GO" id="GO:0034727">
    <property type="term" value="P:piecemeal microautophagy of the nucleus"/>
    <property type="evidence" value="ECO:0007669"/>
    <property type="project" value="TreeGrafter"/>
</dbReference>
<evidence type="ECO:0000256" key="11">
    <source>
        <dbReference type="ARBA" id="ARBA00022801"/>
    </source>
</evidence>
<keyword evidence="11" id="KW-0378">Hydrolase</keyword>
<evidence type="ECO:0000256" key="6">
    <source>
        <dbReference type="ARBA" id="ARBA00013279"/>
    </source>
</evidence>
<dbReference type="OrthoDB" id="58570at2759"/>
<evidence type="ECO:0000256" key="17">
    <source>
        <dbReference type="ARBA" id="ARBA00023136"/>
    </source>
</evidence>
<keyword evidence="16" id="KW-0443">Lipid metabolism</keyword>
<evidence type="ECO:0000256" key="1">
    <source>
        <dbReference type="ARBA" id="ARBA00001024"/>
    </source>
</evidence>
<dbReference type="GO" id="GO:0004806">
    <property type="term" value="F:triacylglycerol lipase activity"/>
    <property type="evidence" value="ECO:0007669"/>
    <property type="project" value="UniProtKB-EC"/>
</dbReference>
<dbReference type="EMBL" id="KV454426">
    <property type="protein sequence ID" value="ODQ82220.1"/>
    <property type="molecule type" value="Genomic_DNA"/>
</dbReference>
<comment type="subunit">
    <text evidence="5">Binds to both phosphatidylinositol (PI) and phosphatidylinositol 3,5-bisphosphate (PIP2).</text>
</comment>
<dbReference type="RefSeq" id="XP_018987548.1">
    <property type="nucleotide sequence ID" value="XM_019131210.1"/>
</dbReference>
<evidence type="ECO:0000256" key="4">
    <source>
        <dbReference type="ARBA" id="ARBA00010701"/>
    </source>
</evidence>
<evidence type="ECO:0000256" key="13">
    <source>
        <dbReference type="ARBA" id="ARBA00022968"/>
    </source>
</evidence>
<dbReference type="GO" id="GO:0005775">
    <property type="term" value="C:vacuolar lumen"/>
    <property type="evidence" value="ECO:0007669"/>
    <property type="project" value="TreeGrafter"/>
</dbReference>
<dbReference type="InterPro" id="IPR050805">
    <property type="entry name" value="ATG15_Lipase"/>
</dbReference>
<keyword evidence="9" id="KW-0812">Transmembrane</keyword>
<dbReference type="GO" id="GO:0006660">
    <property type="term" value="P:phosphatidylserine catabolic process"/>
    <property type="evidence" value="ECO:0007669"/>
    <property type="project" value="TreeGrafter"/>
</dbReference>
<accession>A0A1E3QX44</accession>
<comment type="function">
    <text evidence="19">Lipase which is essential for lysis of subvacuolar cytoplasm to vacuole targeted bodies and intravacuolar autophagic bodies. Involved in the lysis of intravacuolar multivesicular body (MVB) vesicles. The intravacuolar membrane disintegration by ATG15 is critical to life span extension.</text>
</comment>
<feature type="non-terminal residue" evidence="22">
    <location>
        <position position="444"/>
    </location>
</feature>
<evidence type="ECO:0000256" key="5">
    <source>
        <dbReference type="ARBA" id="ARBA00011137"/>
    </source>
</evidence>
<keyword evidence="18" id="KW-0325">Glycoprotein</keyword>
<gene>
    <name evidence="22" type="ORF">BABINDRAFT_19159</name>
</gene>
<evidence type="ECO:0000256" key="7">
    <source>
        <dbReference type="ARBA" id="ARBA00018542"/>
    </source>
</evidence>
<comment type="similarity">
    <text evidence="4">Belongs to the AB hydrolase superfamily. Lipase family.</text>
</comment>
<name>A0A1E3QX44_9ASCO</name>
<dbReference type="PANTHER" id="PTHR47175:SF2">
    <property type="entry name" value="LIPASE ATG15-RELATED"/>
    <property type="match status" value="1"/>
</dbReference>
<comment type="catalytic activity">
    <reaction evidence="1">
        <text>a triacylglycerol + H2O = a diacylglycerol + a fatty acid + H(+)</text>
        <dbReference type="Rhea" id="RHEA:12044"/>
        <dbReference type="ChEBI" id="CHEBI:15377"/>
        <dbReference type="ChEBI" id="CHEBI:15378"/>
        <dbReference type="ChEBI" id="CHEBI:17855"/>
        <dbReference type="ChEBI" id="CHEBI:18035"/>
        <dbReference type="ChEBI" id="CHEBI:28868"/>
        <dbReference type="EC" id="3.1.1.3"/>
    </reaction>
</comment>